<keyword evidence="2" id="KW-1185">Reference proteome</keyword>
<evidence type="ECO:0000313" key="2">
    <source>
        <dbReference type="Proteomes" id="UP001054837"/>
    </source>
</evidence>
<accession>A0AAV4T9S1</accession>
<dbReference type="EMBL" id="BPLQ01009136">
    <property type="protein sequence ID" value="GIY42016.1"/>
    <property type="molecule type" value="Genomic_DNA"/>
</dbReference>
<evidence type="ECO:0000313" key="1">
    <source>
        <dbReference type="EMBL" id="GIY42016.1"/>
    </source>
</evidence>
<sequence>MIFSFLPSMHPFSDCFFCLPNSLHFSRSAYIIQQNQPFCHGLLQRGKPLWLERKAHTAAIQRVKVTFHPHRKIEKIEGQKVGNWEASFSLKPFKRTLECCFPTYPPLQGD</sequence>
<gene>
    <name evidence="1" type="ORF">CDAR_456591</name>
</gene>
<proteinExistence type="predicted"/>
<comment type="caution">
    <text evidence="1">The sequence shown here is derived from an EMBL/GenBank/DDBJ whole genome shotgun (WGS) entry which is preliminary data.</text>
</comment>
<organism evidence="1 2">
    <name type="scientific">Caerostris darwini</name>
    <dbReference type="NCBI Taxonomy" id="1538125"/>
    <lineage>
        <taxon>Eukaryota</taxon>
        <taxon>Metazoa</taxon>
        <taxon>Ecdysozoa</taxon>
        <taxon>Arthropoda</taxon>
        <taxon>Chelicerata</taxon>
        <taxon>Arachnida</taxon>
        <taxon>Araneae</taxon>
        <taxon>Araneomorphae</taxon>
        <taxon>Entelegynae</taxon>
        <taxon>Araneoidea</taxon>
        <taxon>Araneidae</taxon>
        <taxon>Caerostris</taxon>
    </lineage>
</organism>
<name>A0AAV4T9S1_9ARAC</name>
<dbReference type="Proteomes" id="UP001054837">
    <property type="component" value="Unassembled WGS sequence"/>
</dbReference>
<reference evidence="1 2" key="1">
    <citation type="submission" date="2021-06" db="EMBL/GenBank/DDBJ databases">
        <title>Caerostris darwini draft genome.</title>
        <authorList>
            <person name="Kono N."/>
            <person name="Arakawa K."/>
        </authorList>
    </citation>
    <scope>NUCLEOTIDE SEQUENCE [LARGE SCALE GENOMIC DNA]</scope>
</reference>
<protein>
    <submittedName>
        <fullName evidence="1">Uncharacterized protein</fullName>
    </submittedName>
</protein>
<dbReference type="AlphaFoldDB" id="A0AAV4T9S1"/>